<evidence type="ECO:0000256" key="3">
    <source>
        <dbReference type="ARBA" id="ARBA00022833"/>
    </source>
</evidence>
<evidence type="ECO:0000256" key="4">
    <source>
        <dbReference type="PROSITE-ProRule" id="PRU01343"/>
    </source>
</evidence>
<keyword evidence="2 4" id="KW-0863">Zinc-finger</keyword>
<keyword evidence="1" id="KW-0479">Metal-binding</keyword>
<dbReference type="InterPro" id="IPR010666">
    <property type="entry name" value="Znf_GRF"/>
</dbReference>
<dbReference type="PROSITE" id="PS51999">
    <property type="entry name" value="ZF_GRF"/>
    <property type="match status" value="1"/>
</dbReference>
<comment type="caution">
    <text evidence="6">The sequence shown here is derived from an EMBL/GenBank/DDBJ whole genome shotgun (WGS) entry which is preliminary data.</text>
</comment>
<evidence type="ECO:0000313" key="7">
    <source>
        <dbReference type="Proteomes" id="UP001153076"/>
    </source>
</evidence>
<dbReference type="EMBL" id="JAKOGI010000097">
    <property type="protein sequence ID" value="KAJ8444489.1"/>
    <property type="molecule type" value="Genomic_DNA"/>
</dbReference>
<gene>
    <name evidence="6" type="ORF">Cgig2_024053</name>
</gene>
<dbReference type="Pfam" id="PF06839">
    <property type="entry name" value="Zn_ribbon_GRF"/>
    <property type="match status" value="1"/>
</dbReference>
<protein>
    <recommendedName>
        <fullName evidence="5">GRF-type domain-containing protein</fullName>
    </recommendedName>
</protein>
<name>A0A9Q1KKG8_9CARY</name>
<dbReference type="Proteomes" id="UP001153076">
    <property type="component" value="Unassembled WGS sequence"/>
</dbReference>
<keyword evidence="3" id="KW-0862">Zinc</keyword>
<dbReference type="OrthoDB" id="1435771at2759"/>
<evidence type="ECO:0000256" key="2">
    <source>
        <dbReference type="ARBA" id="ARBA00022771"/>
    </source>
</evidence>
<evidence type="ECO:0000259" key="5">
    <source>
        <dbReference type="PROSITE" id="PS51999"/>
    </source>
</evidence>
<proteinExistence type="predicted"/>
<dbReference type="PANTHER" id="PTHR33248">
    <property type="entry name" value="ZINC ION-BINDING PROTEIN"/>
    <property type="match status" value="1"/>
</dbReference>
<reference evidence="6" key="1">
    <citation type="submission" date="2022-04" db="EMBL/GenBank/DDBJ databases">
        <title>Carnegiea gigantea Genome sequencing and assembly v2.</title>
        <authorList>
            <person name="Copetti D."/>
            <person name="Sanderson M.J."/>
            <person name="Burquez A."/>
            <person name="Wojciechowski M.F."/>
        </authorList>
    </citation>
    <scope>NUCLEOTIDE SEQUENCE</scope>
    <source>
        <strain evidence="6">SGP5-SGP5p</strain>
        <tissue evidence="6">Aerial part</tissue>
    </source>
</reference>
<dbReference type="GO" id="GO:0008270">
    <property type="term" value="F:zinc ion binding"/>
    <property type="evidence" value="ECO:0007669"/>
    <property type="project" value="UniProtKB-KW"/>
</dbReference>
<sequence length="174" mass="19721">MSTSRKSDPYYPEPEKMCICGRRCKVATSMTLKNPMRKFVHCRNYRGGGGCDYFEWVDESLDEGVRSMVVGLIVSNDTMAAEIKRLENDLEAQKHEVAISFLINHCFEHSWLHVWLDPKGLNSYVHAIQLLHCFLSKSRAKSPLNAVLDAARVCVEQRRKTKDSGATVQNGGKE</sequence>
<dbReference type="AlphaFoldDB" id="A0A9Q1KKG8"/>
<evidence type="ECO:0000256" key="1">
    <source>
        <dbReference type="ARBA" id="ARBA00022723"/>
    </source>
</evidence>
<evidence type="ECO:0000313" key="6">
    <source>
        <dbReference type="EMBL" id="KAJ8444489.1"/>
    </source>
</evidence>
<keyword evidence="7" id="KW-1185">Reference proteome</keyword>
<feature type="domain" description="GRF-type" evidence="5">
    <location>
        <begin position="18"/>
        <end position="60"/>
    </location>
</feature>
<organism evidence="6 7">
    <name type="scientific">Carnegiea gigantea</name>
    <dbReference type="NCBI Taxonomy" id="171969"/>
    <lineage>
        <taxon>Eukaryota</taxon>
        <taxon>Viridiplantae</taxon>
        <taxon>Streptophyta</taxon>
        <taxon>Embryophyta</taxon>
        <taxon>Tracheophyta</taxon>
        <taxon>Spermatophyta</taxon>
        <taxon>Magnoliopsida</taxon>
        <taxon>eudicotyledons</taxon>
        <taxon>Gunneridae</taxon>
        <taxon>Pentapetalae</taxon>
        <taxon>Caryophyllales</taxon>
        <taxon>Cactineae</taxon>
        <taxon>Cactaceae</taxon>
        <taxon>Cactoideae</taxon>
        <taxon>Echinocereeae</taxon>
        <taxon>Carnegiea</taxon>
    </lineage>
</organism>
<accession>A0A9Q1KKG8</accession>